<dbReference type="Pfam" id="PF00078">
    <property type="entry name" value="RVT_1"/>
    <property type="match status" value="1"/>
</dbReference>
<feature type="domain" description="Reverse transcriptase" evidence="1">
    <location>
        <begin position="122"/>
        <end position="252"/>
    </location>
</feature>
<comment type="caution">
    <text evidence="2">The sequence shown here is derived from an EMBL/GenBank/DDBJ whole genome shotgun (WGS) entry which is preliminary data.</text>
</comment>
<reference evidence="2" key="2">
    <citation type="journal article" date="2024" name="Plant">
        <title>Genomic evolution and insights into agronomic trait innovations of Sesamum species.</title>
        <authorList>
            <person name="Miao H."/>
            <person name="Wang L."/>
            <person name="Qu L."/>
            <person name="Liu H."/>
            <person name="Sun Y."/>
            <person name="Le M."/>
            <person name="Wang Q."/>
            <person name="Wei S."/>
            <person name="Zheng Y."/>
            <person name="Lin W."/>
            <person name="Duan Y."/>
            <person name="Cao H."/>
            <person name="Xiong S."/>
            <person name="Wang X."/>
            <person name="Wei L."/>
            <person name="Li C."/>
            <person name="Ma Q."/>
            <person name="Ju M."/>
            <person name="Zhao R."/>
            <person name="Li G."/>
            <person name="Mu C."/>
            <person name="Tian Q."/>
            <person name="Mei H."/>
            <person name="Zhang T."/>
            <person name="Gao T."/>
            <person name="Zhang H."/>
        </authorList>
    </citation>
    <scope>NUCLEOTIDE SEQUENCE</scope>
    <source>
        <strain evidence="2">KEN8</strain>
    </source>
</reference>
<dbReference type="EMBL" id="JACGWM010001994">
    <property type="protein sequence ID" value="KAL0284632.1"/>
    <property type="molecule type" value="Genomic_DNA"/>
</dbReference>
<evidence type="ECO:0000259" key="1">
    <source>
        <dbReference type="Pfam" id="PF00078"/>
    </source>
</evidence>
<organism evidence="2">
    <name type="scientific">Sesamum calycinum</name>
    <dbReference type="NCBI Taxonomy" id="2727403"/>
    <lineage>
        <taxon>Eukaryota</taxon>
        <taxon>Viridiplantae</taxon>
        <taxon>Streptophyta</taxon>
        <taxon>Embryophyta</taxon>
        <taxon>Tracheophyta</taxon>
        <taxon>Spermatophyta</taxon>
        <taxon>Magnoliopsida</taxon>
        <taxon>eudicotyledons</taxon>
        <taxon>Gunneridae</taxon>
        <taxon>Pentapetalae</taxon>
        <taxon>asterids</taxon>
        <taxon>lamiids</taxon>
        <taxon>Lamiales</taxon>
        <taxon>Pedaliaceae</taxon>
        <taxon>Sesamum</taxon>
    </lineage>
</organism>
<dbReference type="AlphaFoldDB" id="A0AAW2IS59"/>
<name>A0AAW2IS59_9LAMI</name>
<sequence>MHSSDRVALVIHLVDRLEFTPQSARLWRFEAAWLQSDQCKGVVTNGWDSWLEGDRSTGFFHRWVSTHFQTNLIKKLKNSKGTWVTTEEGIQSCILAHFGNAYASSQRTEHLRAVVDSSMAEELPQPYTALEVKEALFQMAPLKSLGPNGGKQFGSLVPERGLRWGDPLSPYRSLLCTESFSALLQNTGREVRIRGITVCLGALSKSYLLFADDMLIFTQASPENSQAIHEVLETYRGLLGQEINFSKSSVAFSRNTKEGLCQHLAAELTIRRENKMELYLVLPSRIARFKRDLFTTIWDRIWQKITGWNEKLLSQAGKDILIKVVLQAVSSYAMGCFKLPLTLLREIQGMISNF</sequence>
<dbReference type="PANTHER" id="PTHR33116:SF86">
    <property type="entry name" value="REVERSE TRANSCRIPTASE DOMAIN-CONTAINING PROTEIN"/>
    <property type="match status" value="1"/>
</dbReference>
<evidence type="ECO:0000313" key="2">
    <source>
        <dbReference type="EMBL" id="KAL0284632.1"/>
    </source>
</evidence>
<dbReference type="InterPro" id="IPR000477">
    <property type="entry name" value="RT_dom"/>
</dbReference>
<proteinExistence type="predicted"/>
<accession>A0AAW2IS59</accession>
<gene>
    <name evidence="2" type="ORF">Scaly_2842700</name>
</gene>
<reference evidence="2" key="1">
    <citation type="submission" date="2020-06" db="EMBL/GenBank/DDBJ databases">
        <authorList>
            <person name="Li T."/>
            <person name="Hu X."/>
            <person name="Zhang T."/>
            <person name="Song X."/>
            <person name="Zhang H."/>
            <person name="Dai N."/>
            <person name="Sheng W."/>
            <person name="Hou X."/>
            <person name="Wei L."/>
        </authorList>
    </citation>
    <scope>NUCLEOTIDE SEQUENCE</scope>
    <source>
        <strain evidence="2">KEN8</strain>
        <tissue evidence="2">Leaf</tissue>
    </source>
</reference>
<dbReference type="PANTHER" id="PTHR33116">
    <property type="entry name" value="REVERSE TRANSCRIPTASE ZINC-BINDING DOMAIN-CONTAINING PROTEIN-RELATED-RELATED"/>
    <property type="match status" value="1"/>
</dbReference>
<protein>
    <recommendedName>
        <fullName evidence="1">Reverse transcriptase domain-containing protein</fullName>
    </recommendedName>
</protein>